<gene>
    <name evidence="2" type="ORF">JLLEDACL_00006</name>
</gene>
<evidence type="ECO:0000313" key="2">
    <source>
        <dbReference type="EMBL" id="QNO55607.1"/>
    </source>
</evidence>
<organism evidence="2">
    <name type="scientific">Candidatus Methanophaga sp. ANME-1 ERB7</name>
    <dbReference type="NCBI Taxonomy" id="2759913"/>
    <lineage>
        <taxon>Archaea</taxon>
        <taxon>Methanobacteriati</taxon>
        <taxon>Methanobacteriota</taxon>
        <taxon>Stenosarchaea group</taxon>
        <taxon>Methanomicrobia</taxon>
        <taxon>Candidatus Methanophagales</taxon>
        <taxon>Candidatus Methanophagaceae</taxon>
        <taxon>Candidatus Methanophaga</taxon>
    </lineage>
</organism>
<protein>
    <submittedName>
        <fullName evidence="2">Uncharacterized protein</fullName>
    </submittedName>
</protein>
<feature type="region of interest" description="Disordered" evidence="1">
    <location>
        <begin position="30"/>
        <end position="66"/>
    </location>
</feature>
<dbReference type="PROSITE" id="PS51257">
    <property type="entry name" value="PROKAR_LIPOPROTEIN"/>
    <property type="match status" value="1"/>
</dbReference>
<evidence type="ECO:0000256" key="1">
    <source>
        <dbReference type="SAM" id="MobiDB-lite"/>
    </source>
</evidence>
<dbReference type="EMBL" id="MT631623">
    <property type="protein sequence ID" value="QNO55607.1"/>
    <property type="molecule type" value="Genomic_DNA"/>
</dbReference>
<feature type="compositionally biased region" description="Low complexity" evidence="1">
    <location>
        <begin position="31"/>
        <end position="47"/>
    </location>
</feature>
<dbReference type="AlphaFoldDB" id="A0A7G9Z5S3"/>
<reference evidence="2" key="1">
    <citation type="submission" date="2020-06" db="EMBL/GenBank/DDBJ databases">
        <title>Unique genomic features of the anaerobic methanotrophic archaea.</title>
        <authorList>
            <person name="Chadwick G.L."/>
            <person name="Skennerton C.T."/>
            <person name="Laso-Perez R."/>
            <person name="Leu A.O."/>
            <person name="Speth D.R."/>
            <person name="Yu H."/>
            <person name="Morgan-Lang C."/>
            <person name="Hatzenpichler R."/>
            <person name="Goudeau D."/>
            <person name="Malmstrom R."/>
            <person name="Brazelton W.J."/>
            <person name="Woyke T."/>
            <person name="Hallam S.J."/>
            <person name="Tyson G.W."/>
            <person name="Wegener G."/>
            <person name="Boetius A."/>
            <person name="Orphan V."/>
        </authorList>
    </citation>
    <scope>NUCLEOTIDE SEQUENCE</scope>
</reference>
<sequence length="106" mass="11038">MMKRKNVIGLVAIVAIVVIALFTGCIEEEAPVSTPTPSSTPTTVVTPSPSPSPIASPSPSLTPRGRGLGTDGECICPNCGYTMPHERGVPCTELTCPECGARMIRK</sequence>
<name>A0A7G9Z5S3_9EURY</name>
<proteinExistence type="predicted"/>
<accession>A0A7G9Z5S3</accession>